<keyword evidence="1" id="KW-0472">Membrane</keyword>
<feature type="transmembrane region" description="Helical" evidence="1">
    <location>
        <begin position="58"/>
        <end position="83"/>
    </location>
</feature>
<dbReference type="RefSeq" id="XP_024500361.1">
    <property type="nucleotide sequence ID" value="XM_024646150.1"/>
</dbReference>
<keyword evidence="1" id="KW-0812">Transmembrane</keyword>
<name>A0A090KZ51_STRRB</name>
<feature type="transmembrane region" description="Helical" evidence="1">
    <location>
        <begin position="12"/>
        <end position="38"/>
    </location>
</feature>
<evidence type="ECO:0000313" key="5">
    <source>
        <dbReference type="WormBase" id="SRAE_0000028000"/>
    </source>
</evidence>
<evidence type="ECO:0000313" key="2">
    <source>
        <dbReference type="EMBL" id="CEF61152.1"/>
    </source>
</evidence>
<keyword evidence="1" id="KW-1133">Transmembrane helix</keyword>
<dbReference type="EMBL" id="LN609405">
    <property type="protein sequence ID" value="CEF61152.1"/>
    <property type="molecule type" value="Genomic_DNA"/>
</dbReference>
<gene>
    <name evidence="2 4 5" type="ORF">SRAE_0000028000</name>
</gene>
<feature type="transmembrane region" description="Helical" evidence="1">
    <location>
        <begin position="104"/>
        <end position="123"/>
    </location>
</feature>
<evidence type="ECO:0000313" key="3">
    <source>
        <dbReference type="Proteomes" id="UP000035682"/>
    </source>
</evidence>
<reference evidence="4" key="3">
    <citation type="submission" date="2020-12" db="UniProtKB">
        <authorList>
            <consortium name="WormBaseParasite"/>
        </authorList>
    </citation>
    <scope>IDENTIFICATION</scope>
</reference>
<feature type="transmembrane region" description="Helical" evidence="1">
    <location>
        <begin position="143"/>
        <end position="166"/>
    </location>
</feature>
<keyword evidence="3" id="KW-1185">Reference proteome</keyword>
<reference evidence="3" key="1">
    <citation type="submission" date="2014-09" db="EMBL/GenBank/DDBJ databases">
        <authorList>
            <person name="Martin A.A."/>
        </authorList>
    </citation>
    <scope>NUCLEOTIDE SEQUENCE</scope>
    <source>
        <strain evidence="3">ED321</strain>
    </source>
</reference>
<organism evidence="2">
    <name type="scientific">Strongyloides ratti</name>
    <name type="common">Parasitic roundworm</name>
    <dbReference type="NCBI Taxonomy" id="34506"/>
    <lineage>
        <taxon>Eukaryota</taxon>
        <taxon>Metazoa</taxon>
        <taxon>Ecdysozoa</taxon>
        <taxon>Nematoda</taxon>
        <taxon>Chromadorea</taxon>
        <taxon>Rhabditida</taxon>
        <taxon>Tylenchina</taxon>
        <taxon>Panagrolaimomorpha</taxon>
        <taxon>Strongyloidoidea</taxon>
        <taxon>Strongyloididae</taxon>
        <taxon>Strongyloides</taxon>
    </lineage>
</organism>
<dbReference type="WBParaSite" id="SRAE_0000028000.1">
    <property type="protein sequence ID" value="SRAE_0000028000.1"/>
    <property type="gene ID" value="WBGene00256022"/>
</dbReference>
<accession>A0A090KZ51</accession>
<protein>
    <submittedName>
        <fullName evidence="4">7TM GPCR, serpentine receptor class v (Srv) family-containing protein</fullName>
    </submittedName>
</protein>
<dbReference type="Proteomes" id="UP000035682">
    <property type="component" value="Unplaced"/>
</dbReference>
<dbReference type="GeneID" id="36373520"/>
<reference evidence="2" key="2">
    <citation type="submission" date="2014-09" db="EMBL/GenBank/DDBJ databases">
        <authorList>
            <person name="Aslett A.Martin."/>
        </authorList>
    </citation>
    <scope>NUCLEOTIDE SEQUENCE</scope>
    <source>
        <strain evidence="2">ED321 Heterogonic</strain>
    </source>
</reference>
<dbReference type="WormBase" id="SRAE_0000028000">
    <property type="protein sequence ID" value="SRP07947"/>
    <property type="gene ID" value="WBGene00256022"/>
</dbReference>
<evidence type="ECO:0000313" key="4">
    <source>
        <dbReference type="WBParaSite" id="SRAE_0000028000.1"/>
    </source>
</evidence>
<dbReference type="AlphaFoldDB" id="A0A090KZ51"/>
<sequence>MLIVQNRRINIYENLIFSISITLFNLSAFINSIFFSKFLYKNGAFSGFYSYGTIEEDIFAIFDIFPQISGCIISLILNGIILIKIRHEKKQAASMIKGGTNETTLTINILFHTIMPLFLVIYANVYYHLAFQYNIQSKVAEKIFVLLDLSYSIVCPLSLILFIGIYRSYFKKIFCFNKITLTKVSMTKNIMV</sequence>
<evidence type="ECO:0000256" key="1">
    <source>
        <dbReference type="SAM" id="Phobius"/>
    </source>
</evidence>
<proteinExistence type="predicted"/>
<dbReference type="CTD" id="36373520"/>